<evidence type="ECO:0000256" key="2">
    <source>
        <dbReference type="ARBA" id="ARBA00022692"/>
    </source>
</evidence>
<keyword evidence="2 5" id="KW-0812">Transmembrane</keyword>
<protein>
    <recommendedName>
        <fullName evidence="8">Glutathione transferase</fullName>
    </recommendedName>
</protein>
<keyword evidence="3 5" id="KW-1133">Transmembrane helix</keyword>
<name>A0ABZ1D0A5_9TREE</name>
<reference evidence="6 7" key="1">
    <citation type="submission" date="2024-01" db="EMBL/GenBank/DDBJ databases">
        <title>Comparative genomics of Cryptococcus and Kwoniella reveals pathogenesis evolution and contrasting modes of karyotype evolution via chromosome fusion or intercentromeric recombination.</title>
        <authorList>
            <person name="Coelho M.A."/>
            <person name="David-Palma M."/>
            <person name="Shea T."/>
            <person name="Bowers K."/>
            <person name="McGinley-Smith S."/>
            <person name="Mohammad A.W."/>
            <person name="Gnirke A."/>
            <person name="Yurkov A.M."/>
            <person name="Nowrousian M."/>
            <person name="Sun S."/>
            <person name="Cuomo C.A."/>
            <person name="Heitman J."/>
        </authorList>
    </citation>
    <scope>NUCLEOTIDE SEQUENCE [LARGE SCALE GENOMIC DNA]</scope>
    <source>
        <strain evidence="6">CBS 11374</strain>
    </source>
</reference>
<evidence type="ECO:0000313" key="6">
    <source>
        <dbReference type="EMBL" id="WRT66974.1"/>
    </source>
</evidence>
<dbReference type="Pfam" id="PF01124">
    <property type="entry name" value="MAPEG"/>
    <property type="match status" value="1"/>
</dbReference>
<feature type="transmembrane region" description="Helical" evidence="5">
    <location>
        <begin position="91"/>
        <end position="111"/>
    </location>
</feature>
<comment type="subcellular location">
    <subcellularLocation>
        <location evidence="1">Membrane</location>
    </subcellularLocation>
</comment>
<dbReference type="GeneID" id="87956070"/>
<dbReference type="Gene3D" id="1.20.120.550">
    <property type="entry name" value="Membrane associated eicosanoid/glutathione metabolism-like domain"/>
    <property type="match status" value="1"/>
</dbReference>
<dbReference type="RefSeq" id="XP_062791714.1">
    <property type="nucleotide sequence ID" value="XM_062935663.1"/>
</dbReference>
<dbReference type="SUPFAM" id="SSF161084">
    <property type="entry name" value="MAPEG domain-like"/>
    <property type="match status" value="1"/>
</dbReference>
<evidence type="ECO:0000313" key="7">
    <source>
        <dbReference type="Proteomes" id="UP001329825"/>
    </source>
</evidence>
<evidence type="ECO:0000256" key="4">
    <source>
        <dbReference type="ARBA" id="ARBA00023136"/>
    </source>
</evidence>
<dbReference type="PANTHER" id="PTHR35371">
    <property type="entry name" value="INNER MEMBRANE PROTEIN"/>
    <property type="match status" value="1"/>
</dbReference>
<organism evidence="6 7">
    <name type="scientific">Kwoniella shivajii</name>
    <dbReference type="NCBI Taxonomy" id="564305"/>
    <lineage>
        <taxon>Eukaryota</taxon>
        <taxon>Fungi</taxon>
        <taxon>Dikarya</taxon>
        <taxon>Basidiomycota</taxon>
        <taxon>Agaricomycotina</taxon>
        <taxon>Tremellomycetes</taxon>
        <taxon>Tremellales</taxon>
        <taxon>Cryptococcaceae</taxon>
        <taxon>Kwoniella</taxon>
    </lineage>
</organism>
<keyword evidence="7" id="KW-1185">Reference proteome</keyword>
<sequence>MTTNYSYYLIPLVHLQTLCTSIRFATVRLGFRNNVNPREIIAQMEKSGKVKPHTLDKIKRRQAAHENCFENEAVWIGSILAGNLAGLSPKFMNTVSISYFLLRCAYIYLYISVSTQKKSYLRSIVWWASNFCFLTTFVKAGIKMNSGTL</sequence>
<proteinExistence type="predicted"/>
<dbReference type="InterPro" id="IPR023352">
    <property type="entry name" value="MAPEG-like_dom_sf"/>
</dbReference>
<dbReference type="EMBL" id="CP141885">
    <property type="protein sequence ID" value="WRT66974.1"/>
    <property type="molecule type" value="Genomic_DNA"/>
</dbReference>
<evidence type="ECO:0000256" key="5">
    <source>
        <dbReference type="SAM" id="Phobius"/>
    </source>
</evidence>
<evidence type="ECO:0000256" key="1">
    <source>
        <dbReference type="ARBA" id="ARBA00004370"/>
    </source>
</evidence>
<dbReference type="InterPro" id="IPR001129">
    <property type="entry name" value="Membr-assoc_MAPEG"/>
</dbReference>
<dbReference type="PANTHER" id="PTHR35371:SF1">
    <property type="entry name" value="BLR7753 PROTEIN"/>
    <property type="match status" value="1"/>
</dbReference>
<dbReference type="Proteomes" id="UP001329825">
    <property type="component" value="Chromosome 5"/>
</dbReference>
<feature type="transmembrane region" description="Helical" evidence="5">
    <location>
        <begin position="123"/>
        <end position="142"/>
    </location>
</feature>
<keyword evidence="4 5" id="KW-0472">Membrane</keyword>
<accession>A0ABZ1D0A5</accession>
<evidence type="ECO:0000256" key="3">
    <source>
        <dbReference type="ARBA" id="ARBA00022989"/>
    </source>
</evidence>
<evidence type="ECO:0008006" key="8">
    <source>
        <dbReference type="Google" id="ProtNLM"/>
    </source>
</evidence>
<gene>
    <name evidence="6" type="ORF">IL334_003939</name>
</gene>